<reference evidence="2" key="1">
    <citation type="submission" date="2022-10" db="EMBL/GenBank/DDBJ databases">
        <title>Chryseobacterium sp. nov., a novel bacterial species.</title>
        <authorList>
            <person name="Cao Y."/>
        </authorList>
    </citation>
    <scope>NUCLEOTIDE SEQUENCE</scope>
    <source>
        <strain evidence="2">CCTCC AB2015118</strain>
    </source>
</reference>
<evidence type="ECO:0000313" key="3">
    <source>
        <dbReference type="Proteomes" id="UP001073122"/>
    </source>
</evidence>
<evidence type="ECO:0008006" key="4">
    <source>
        <dbReference type="Google" id="ProtNLM"/>
    </source>
</evidence>
<accession>A0ABT3XMU2</accession>
<keyword evidence="3" id="KW-1185">Reference proteome</keyword>
<dbReference type="SUPFAM" id="SSF82185">
    <property type="entry name" value="Histone H3 K4-specific methyltransferase SET7/9 N-terminal domain"/>
    <property type="match status" value="2"/>
</dbReference>
<dbReference type="RefSeq" id="WP_267263805.1">
    <property type="nucleotide sequence ID" value="NZ_JAOVZW010000001.1"/>
</dbReference>
<sequence length="834" mass="97306">MIKRIIFVTAFLFFQMVLSQKSEFIYYDKDWKVTTKPNALYYRQMPMKEVGELVLLQDFYINGTPQFEGYVLKRNENAYVGDVIWYDENGNDNNFRQYKNDTKNLTLLYYHPNGKVRKKVQYKNGVKDGEAIIYNTDGVVLMKGIYAKGKPESGSFEIVKNNEDYDYNEKVEEISMSETGSHHNEEGVEVPPPPPAPLKTTEAAPQTVELLEPMDEENVSKKIKNRKTVTEKIFWVNSKQLAQETVFAIDRGYFKSIEQKNYDKSGKLIQSLNEANFYDYGSDITNGLDYEYYLQNNFATEVKTIIKYVGKLRSGKNLSYFPNGKIATEILYKEGWKDGEEIVYTEDGKLKSKRIYKKNEPFQGNFDENVAALVVNLNYVNGLKEGESIAVNEEKQIVAKGIYKNGKAFNGTFIEKIQDSSEDYELINVENFKKNGLQKVLGYRLENLEKTYTAKDGKLDGLTTFYDEGKVTGTLEYKNDQPHNGTLIGREKITVYKNGKIAEETFFEDRYNKDRIQKQKFYENGILSKIKDYSFTISEKPQEFYEGVLKNGKPFSGYFETEDSREFKQVDYFENGIRKFQYSNDYLKNMDNYKHQKYDIKSTYKGEKIFDGVEYKLNEKQFISRYWKNGVLKSFDWDLFAMHYFNRLHFELKNNTIEISDMQSKRKAEITIEQTKNTFNKQLSIDGKMLDNTKRSYLEGKYKERVVLYYEENGKVISKMMNTFDEYTESSEGNELFYKVYMTVNESVNIEENFNELSEKIFNNTFLDDTGENRNIAGVQSDSEGKPTDGIVITPTQNNTYTLQLYINGKLIKTVEKVSFSKIKDEINKLEMLD</sequence>
<proteinExistence type="predicted"/>
<organism evidence="2 3">
    <name type="scientific">Chryseobacterium formosus</name>
    <dbReference type="NCBI Taxonomy" id="1537363"/>
    <lineage>
        <taxon>Bacteria</taxon>
        <taxon>Pseudomonadati</taxon>
        <taxon>Bacteroidota</taxon>
        <taxon>Flavobacteriia</taxon>
        <taxon>Flavobacteriales</taxon>
        <taxon>Weeksellaceae</taxon>
        <taxon>Chryseobacterium group</taxon>
        <taxon>Chryseobacterium</taxon>
    </lineage>
</organism>
<dbReference type="InterPro" id="IPR011652">
    <property type="entry name" value="MORN_2"/>
</dbReference>
<dbReference type="EMBL" id="JAOVZW010000001">
    <property type="protein sequence ID" value="MCX8522477.1"/>
    <property type="molecule type" value="Genomic_DNA"/>
</dbReference>
<gene>
    <name evidence="2" type="ORF">OF897_00880</name>
</gene>
<dbReference type="Gene3D" id="3.90.930.1">
    <property type="match status" value="1"/>
</dbReference>
<dbReference type="Gene3D" id="2.20.110.10">
    <property type="entry name" value="Histone H3 K4-specific methyltransferase SET7/9 N-terminal domain"/>
    <property type="match status" value="1"/>
</dbReference>
<protein>
    <recommendedName>
        <fullName evidence="4">Antitoxin component YwqK of the YwqJK toxin-antitoxin module</fullName>
    </recommendedName>
</protein>
<name>A0ABT3XMU2_9FLAO</name>
<evidence type="ECO:0000313" key="2">
    <source>
        <dbReference type="EMBL" id="MCX8522477.1"/>
    </source>
</evidence>
<comment type="caution">
    <text evidence="2">The sequence shown here is derived from an EMBL/GenBank/DDBJ whole genome shotgun (WGS) entry which is preliminary data.</text>
</comment>
<evidence type="ECO:0000256" key="1">
    <source>
        <dbReference type="SAM" id="MobiDB-lite"/>
    </source>
</evidence>
<dbReference type="Proteomes" id="UP001073122">
    <property type="component" value="Unassembled WGS sequence"/>
</dbReference>
<feature type="region of interest" description="Disordered" evidence="1">
    <location>
        <begin position="177"/>
        <end position="200"/>
    </location>
</feature>
<dbReference type="Pfam" id="PF07661">
    <property type="entry name" value="MORN_2"/>
    <property type="match status" value="3"/>
</dbReference>